<evidence type="ECO:0000313" key="11">
    <source>
        <dbReference type="Proteomes" id="UP000034682"/>
    </source>
</evidence>
<dbReference type="InterPro" id="IPR003029">
    <property type="entry name" value="S1_domain"/>
</dbReference>
<keyword evidence="6 8" id="KW-0460">Magnesium</keyword>
<dbReference type="GO" id="GO:0005829">
    <property type="term" value="C:cytosol"/>
    <property type="evidence" value="ECO:0007669"/>
    <property type="project" value="TreeGrafter"/>
</dbReference>
<evidence type="ECO:0000256" key="7">
    <source>
        <dbReference type="ARBA" id="ARBA00022884"/>
    </source>
</evidence>
<keyword evidence="3 8" id="KW-0808">Transferase</keyword>
<dbReference type="SUPFAM" id="SSF54791">
    <property type="entry name" value="Eukaryotic type KH-domain (KH-domain type I)"/>
    <property type="match status" value="1"/>
</dbReference>
<dbReference type="InterPro" id="IPR012340">
    <property type="entry name" value="NA-bd_OB-fold"/>
</dbReference>
<dbReference type="HAMAP" id="MF_01595">
    <property type="entry name" value="PNPase"/>
    <property type="match status" value="1"/>
</dbReference>
<dbReference type="NCBIfam" id="TIGR03591">
    <property type="entry name" value="polynuc_phos"/>
    <property type="match status" value="1"/>
</dbReference>
<sequence>MEVSNFAGQANAAVIGRYGDTAVLVTAVMSEKDKDADYFPLIVDYEERFYAAGKILGSRFIRREGRPSEDAILSGRLIDRTIRPLFDQRIRREVQVVVTILELGEESDLEFITLLAASAALSISDIPWAGPVAGVKIFHNWPSEKGFVSFVAGTAGRINMIEMEGIDADESEIAKKFDAAQKDISILIEWQKKIVKEVGKPKANIRFAEPDAALVKFVKDFLKDKLEAAIFSKKKQEQQAKAAELRESLKESVVAANLSDGADKIADHLFDVETDELVHRKLLEEGERPDGRKLDEVRDLYGEVGILKRTHGSALFVRGDTQALVVTTIAPPGSEQLLENMRFSGKRRFMLHYNFPPYSTGEVGRVGNPGRREIGHGALAEKAVRNLIPSQEEFPYAIRVVSEIVSSNGSSSQATVCGTSMSLMDAGVPIKKAVAGIAMGLMTGKKGEYKVLTDIQGPEDHHGDMDFKVAGTADGVRAIQMDVKIDGITNQMLVDGLAQAKKARLEILKVMNSVLDASRKQVSQYAPVVLTMTINPDKIGEVIGPGGKVINGIIAKTGALTIDIEQTGKVFIAGANREKAEAAYREVESIVKDYKIGDIVEGPIVKILDFGAIVQFGPNRDGMIHVSELKQGFVKKVEDVVKLGDFVKAKVIKVDPDGRVGLSLKQL</sequence>
<keyword evidence="7 8" id="KW-0694">RNA-binding</keyword>
<dbReference type="InterPro" id="IPR036345">
    <property type="entry name" value="ExoRNase_PH_dom2_sf"/>
</dbReference>
<comment type="function">
    <text evidence="8">Involved in mRNA degradation. Catalyzes the phosphorolysis of single-stranded polyribonucleotides processively in the 3'- to 5'-direction.</text>
</comment>
<dbReference type="Pfam" id="PF00575">
    <property type="entry name" value="S1"/>
    <property type="match status" value="1"/>
</dbReference>
<gene>
    <name evidence="8" type="primary">pnp</name>
    <name evidence="10" type="ORF">UY02_C0019G0003</name>
</gene>
<dbReference type="InterPro" id="IPR001247">
    <property type="entry name" value="ExoRNase_PH_dom1"/>
</dbReference>
<name>A0A0G1T3W4_9BACT</name>
<dbReference type="InterPro" id="IPR027408">
    <property type="entry name" value="PNPase/RNase_PH_dom_sf"/>
</dbReference>
<dbReference type="GO" id="GO:0000175">
    <property type="term" value="F:3'-5'-RNA exonuclease activity"/>
    <property type="evidence" value="ECO:0007669"/>
    <property type="project" value="TreeGrafter"/>
</dbReference>
<dbReference type="SUPFAM" id="SSF54211">
    <property type="entry name" value="Ribosomal protein S5 domain 2-like"/>
    <property type="match status" value="2"/>
</dbReference>
<accession>A0A0G1T3W4</accession>
<evidence type="ECO:0000256" key="8">
    <source>
        <dbReference type="HAMAP-Rule" id="MF_01595"/>
    </source>
</evidence>
<dbReference type="GO" id="GO:0006402">
    <property type="term" value="P:mRNA catabolic process"/>
    <property type="evidence" value="ECO:0007669"/>
    <property type="project" value="UniProtKB-UniRule"/>
</dbReference>
<comment type="caution">
    <text evidence="10">The sequence shown here is derived from an EMBL/GenBank/DDBJ whole genome shotgun (WGS) entry which is preliminary data.</text>
</comment>
<dbReference type="CDD" id="cd02393">
    <property type="entry name" value="KH-I_PNPase"/>
    <property type="match status" value="1"/>
</dbReference>
<reference evidence="10 11" key="1">
    <citation type="journal article" date="2015" name="Nature">
        <title>rRNA introns, odd ribosomes, and small enigmatic genomes across a large radiation of phyla.</title>
        <authorList>
            <person name="Brown C.T."/>
            <person name="Hug L.A."/>
            <person name="Thomas B.C."/>
            <person name="Sharon I."/>
            <person name="Castelle C.J."/>
            <person name="Singh A."/>
            <person name="Wilkins M.J."/>
            <person name="Williams K.H."/>
            <person name="Banfield J.F."/>
        </authorList>
    </citation>
    <scope>NUCLEOTIDE SEQUENCE [LARGE SCALE GENOMIC DNA]</scope>
</reference>
<dbReference type="InterPro" id="IPR004088">
    <property type="entry name" value="KH_dom_type_1"/>
</dbReference>
<dbReference type="GO" id="GO:0006396">
    <property type="term" value="P:RNA processing"/>
    <property type="evidence" value="ECO:0007669"/>
    <property type="project" value="InterPro"/>
</dbReference>
<dbReference type="SUPFAM" id="SSF46915">
    <property type="entry name" value="Polynucleotide phosphorylase/guanosine pentaphosphate synthase (PNPase/GPSI), domain 3"/>
    <property type="match status" value="1"/>
</dbReference>
<comment type="cofactor">
    <cofactor evidence="8">
        <name>Mg(2+)</name>
        <dbReference type="ChEBI" id="CHEBI:18420"/>
    </cofactor>
</comment>
<dbReference type="GO" id="GO:0000287">
    <property type="term" value="F:magnesium ion binding"/>
    <property type="evidence" value="ECO:0007669"/>
    <property type="project" value="UniProtKB-UniRule"/>
</dbReference>
<feature type="binding site" evidence="8">
    <location>
        <position position="460"/>
    </location>
    <ligand>
        <name>Mg(2+)</name>
        <dbReference type="ChEBI" id="CHEBI:18420"/>
    </ligand>
</feature>
<dbReference type="InterPro" id="IPR036456">
    <property type="entry name" value="PNPase_PH_RNA-bd_sf"/>
</dbReference>
<dbReference type="Proteomes" id="UP000034682">
    <property type="component" value="Unassembled WGS sequence"/>
</dbReference>
<dbReference type="EMBL" id="LCOK01000019">
    <property type="protein sequence ID" value="KKU76491.1"/>
    <property type="molecule type" value="Genomic_DNA"/>
</dbReference>
<evidence type="ECO:0000256" key="6">
    <source>
        <dbReference type="ARBA" id="ARBA00022842"/>
    </source>
</evidence>
<organism evidence="10 11">
    <name type="scientific">Candidatus Giovannonibacteria bacterium GW2011_GWB1_47_6b</name>
    <dbReference type="NCBI Taxonomy" id="1618655"/>
    <lineage>
        <taxon>Bacteria</taxon>
        <taxon>Candidatus Giovannoniibacteriota</taxon>
    </lineage>
</organism>
<proteinExistence type="inferred from homology"/>
<dbReference type="PROSITE" id="PS50084">
    <property type="entry name" value="KH_TYPE_1"/>
    <property type="match status" value="1"/>
</dbReference>
<dbReference type="NCBIfam" id="NF008805">
    <property type="entry name" value="PRK11824.1"/>
    <property type="match status" value="1"/>
</dbReference>
<evidence type="ECO:0000256" key="1">
    <source>
        <dbReference type="ARBA" id="ARBA00007404"/>
    </source>
</evidence>
<dbReference type="Pfam" id="PF01138">
    <property type="entry name" value="RNase_PH"/>
    <property type="match status" value="2"/>
</dbReference>
<dbReference type="PIRSF" id="PIRSF005499">
    <property type="entry name" value="PNPase"/>
    <property type="match status" value="1"/>
</dbReference>
<dbReference type="InterPro" id="IPR012162">
    <property type="entry name" value="PNPase"/>
</dbReference>
<dbReference type="PROSITE" id="PS50126">
    <property type="entry name" value="S1"/>
    <property type="match status" value="1"/>
</dbReference>
<comment type="catalytic activity">
    <reaction evidence="8">
        <text>RNA(n+1) + phosphate = RNA(n) + a ribonucleoside 5'-diphosphate</text>
        <dbReference type="Rhea" id="RHEA:22096"/>
        <dbReference type="Rhea" id="RHEA-COMP:14527"/>
        <dbReference type="Rhea" id="RHEA-COMP:17342"/>
        <dbReference type="ChEBI" id="CHEBI:43474"/>
        <dbReference type="ChEBI" id="CHEBI:57930"/>
        <dbReference type="ChEBI" id="CHEBI:140395"/>
        <dbReference type="EC" id="2.7.7.8"/>
    </reaction>
</comment>
<evidence type="ECO:0000313" key="10">
    <source>
        <dbReference type="EMBL" id="KKU76491.1"/>
    </source>
</evidence>
<dbReference type="CDD" id="cd11364">
    <property type="entry name" value="RNase_PH_PNPase_2"/>
    <property type="match status" value="1"/>
</dbReference>
<keyword evidence="5 8" id="KW-0479">Metal-binding</keyword>
<dbReference type="Pfam" id="PF00013">
    <property type="entry name" value="KH_1"/>
    <property type="match status" value="1"/>
</dbReference>
<dbReference type="PATRIC" id="fig|1618655.3.peg.426"/>
<keyword evidence="4 8" id="KW-0548">Nucleotidyltransferase</keyword>
<dbReference type="InterPro" id="IPR004087">
    <property type="entry name" value="KH_dom"/>
</dbReference>
<feature type="binding site" evidence="8">
    <location>
        <position position="466"/>
    </location>
    <ligand>
        <name>Mg(2+)</name>
        <dbReference type="ChEBI" id="CHEBI:18420"/>
    </ligand>
</feature>
<dbReference type="Gene3D" id="3.30.230.70">
    <property type="entry name" value="GHMP Kinase, N-terminal domain"/>
    <property type="match status" value="3"/>
</dbReference>
<keyword evidence="2 8" id="KW-0963">Cytoplasm</keyword>
<dbReference type="InterPro" id="IPR015848">
    <property type="entry name" value="PNPase_PH_RNA-bd_bac/org-type"/>
</dbReference>
<dbReference type="GO" id="GO:0004654">
    <property type="term" value="F:polyribonucleotide nucleotidyltransferase activity"/>
    <property type="evidence" value="ECO:0007669"/>
    <property type="project" value="UniProtKB-UniRule"/>
</dbReference>
<comment type="similarity">
    <text evidence="1 8">Belongs to the polyribonucleotide nucleotidyltransferase family.</text>
</comment>
<comment type="subcellular location">
    <subcellularLocation>
        <location evidence="8">Cytoplasm</location>
    </subcellularLocation>
</comment>
<evidence type="ECO:0000256" key="5">
    <source>
        <dbReference type="ARBA" id="ARBA00022723"/>
    </source>
</evidence>
<dbReference type="Pfam" id="PF03726">
    <property type="entry name" value="PNPase"/>
    <property type="match status" value="1"/>
</dbReference>
<dbReference type="Gene3D" id="3.30.1370.10">
    <property type="entry name" value="K Homology domain, type 1"/>
    <property type="match status" value="1"/>
</dbReference>
<dbReference type="SMART" id="SM00322">
    <property type="entry name" value="KH"/>
    <property type="match status" value="1"/>
</dbReference>
<evidence type="ECO:0000256" key="3">
    <source>
        <dbReference type="ARBA" id="ARBA00022679"/>
    </source>
</evidence>
<dbReference type="GO" id="GO:0003723">
    <property type="term" value="F:RNA binding"/>
    <property type="evidence" value="ECO:0007669"/>
    <property type="project" value="UniProtKB-UniRule"/>
</dbReference>
<feature type="domain" description="S1 motif" evidence="9">
    <location>
        <begin position="597"/>
        <end position="665"/>
    </location>
</feature>
<dbReference type="SMART" id="SM00316">
    <property type="entry name" value="S1"/>
    <property type="match status" value="1"/>
</dbReference>
<dbReference type="Gene3D" id="2.40.50.140">
    <property type="entry name" value="Nucleic acid-binding proteins"/>
    <property type="match status" value="1"/>
</dbReference>
<evidence type="ECO:0000259" key="9">
    <source>
        <dbReference type="PROSITE" id="PS50126"/>
    </source>
</evidence>
<dbReference type="PANTHER" id="PTHR11252:SF0">
    <property type="entry name" value="POLYRIBONUCLEOTIDE NUCLEOTIDYLTRANSFERASE 1, MITOCHONDRIAL"/>
    <property type="match status" value="1"/>
</dbReference>
<dbReference type="InterPro" id="IPR036612">
    <property type="entry name" value="KH_dom_type_1_sf"/>
</dbReference>
<dbReference type="AlphaFoldDB" id="A0A0G1T3W4"/>
<dbReference type="EC" id="2.7.7.8" evidence="8"/>
<dbReference type="SUPFAM" id="SSF50249">
    <property type="entry name" value="Nucleic acid-binding proteins"/>
    <property type="match status" value="1"/>
</dbReference>
<dbReference type="InterPro" id="IPR020568">
    <property type="entry name" value="Ribosomal_Su5_D2-typ_SF"/>
</dbReference>
<dbReference type="FunFam" id="3.30.230.70:FF:000002">
    <property type="entry name" value="Polyribonucleotide nucleotidyltransferase"/>
    <property type="match status" value="1"/>
</dbReference>
<evidence type="ECO:0000256" key="4">
    <source>
        <dbReference type="ARBA" id="ARBA00022695"/>
    </source>
</evidence>
<dbReference type="SUPFAM" id="SSF55666">
    <property type="entry name" value="Ribonuclease PH domain 2-like"/>
    <property type="match status" value="2"/>
</dbReference>
<evidence type="ECO:0000256" key="2">
    <source>
        <dbReference type="ARBA" id="ARBA00022490"/>
    </source>
</evidence>
<dbReference type="FunFam" id="3.30.1370.10:FF:000001">
    <property type="entry name" value="Polyribonucleotide nucleotidyltransferase"/>
    <property type="match status" value="1"/>
</dbReference>
<dbReference type="PANTHER" id="PTHR11252">
    <property type="entry name" value="POLYRIBONUCLEOTIDE NUCLEOTIDYLTRANSFERASE"/>
    <property type="match status" value="1"/>
</dbReference>
<protein>
    <recommendedName>
        <fullName evidence="8">Polyribonucleotide nucleotidyltransferase</fullName>
        <ecNumber evidence="8">2.7.7.8</ecNumber>
    </recommendedName>
    <alternativeName>
        <fullName evidence="8">Polynucleotide phosphorylase</fullName>
        <shortName evidence="8">PNPase</shortName>
    </alternativeName>
</protein>